<gene>
    <name evidence="8" type="ORF">EYC84_007390</name>
</gene>
<feature type="region of interest" description="Disordered" evidence="6">
    <location>
        <begin position="286"/>
        <end position="327"/>
    </location>
</feature>
<keyword evidence="4" id="KW-0804">Transcription</keyword>
<dbReference type="Pfam" id="PF04082">
    <property type="entry name" value="Fungal_trans"/>
    <property type="match status" value="1"/>
</dbReference>
<keyword evidence="9" id="KW-1185">Reference proteome</keyword>
<evidence type="ECO:0000256" key="5">
    <source>
        <dbReference type="ARBA" id="ARBA00023242"/>
    </source>
</evidence>
<dbReference type="Proteomes" id="UP000322873">
    <property type="component" value="Unassembled WGS sequence"/>
</dbReference>
<keyword evidence="3" id="KW-0805">Transcription regulation</keyword>
<dbReference type="GO" id="GO:0003677">
    <property type="term" value="F:DNA binding"/>
    <property type="evidence" value="ECO:0007669"/>
    <property type="project" value="InterPro"/>
</dbReference>
<dbReference type="EMBL" id="VICG01000009">
    <property type="protein sequence ID" value="KAA8568354.1"/>
    <property type="molecule type" value="Genomic_DNA"/>
</dbReference>
<keyword evidence="2" id="KW-0862">Zinc</keyword>
<feature type="domain" description="Xylanolytic transcriptional activator regulatory" evidence="7">
    <location>
        <begin position="18"/>
        <end position="206"/>
    </location>
</feature>
<sequence>MHEFLRRAITSTGIKGDSGCSEVVTVQIKLLNCVGMMYCGCDELSQAAKSYHRDLVDFCCYEWKASNDISSLGTTGSNSSETDQAKVEWKEWYDAESIRRTGYCIWLLDCMWYFHFRIRPSLSLDDGSVLLPCQEVLWEAESAIDWKQLLSCSSTSPTLHHALQRMYTEKRLQSSMGEFSRILLIHGLFRRTWEVESYLKQPLTQWTPTAQQQTLHHLSTTSSIWLPAYRHIPTGATQHAIAWTSYTGTRTAVDAFYEARAVYLATLVLWAYGLFAVRGALRAGGADADGNGSRGDDMSRGRRNEEREGGGGGGDDDDGDDDDDEAEEQFNDFYPRSMQLDRPADDELVQLFVKRGQRMKALVMGVGNLCQRNGRGASRVLGEGRKLLGAGKYMWGLRGCWGIDCGGYKRRA</sequence>
<dbReference type="PANTHER" id="PTHR47660">
    <property type="entry name" value="TRANSCRIPTION FACTOR WITH C2H2 AND ZN(2)-CYS(6) DNA BINDING DOMAIN (EUROFUNG)-RELATED-RELATED"/>
    <property type="match status" value="1"/>
</dbReference>
<evidence type="ECO:0000259" key="7">
    <source>
        <dbReference type="Pfam" id="PF04082"/>
    </source>
</evidence>
<feature type="compositionally biased region" description="Acidic residues" evidence="6">
    <location>
        <begin position="314"/>
        <end position="327"/>
    </location>
</feature>
<dbReference type="InterPro" id="IPR007219">
    <property type="entry name" value="XnlR_reg_dom"/>
</dbReference>
<organism evidence="8 9">
    <name type="scientific">Monilinia fructicola</name>
    <name type="common">Brown rot fungus</name>
    <name type="synonym">Ciboria fructicola</name>
    <dbReference type="NCBI Taxonomy" id="38448"/>
    <lineage>
        <taxon>Eukaryota</taxon>
        <taxon>Fungi</taxon>
        <taxon>Dikarya</taxon>
        <taxon>Ascomycota</taxon>
        <taxon>Pezizomycotina</taxon>
        <taxon>Leotiomycetes</taxon>
        <taxon>Helotiales</taxon>
        <taxon>Sclerotiniaceae</taxon>
        <taxon>Monilinia</taxon>
    </lineage>
</organism>
<dbReference type="GO" id="GO:0008270">
    <property type="term" value="F:zinc ion binding"/>
    <property type="evidence" value="ECO:0007669"/>
    <property type="project" value="InterPro"/>
</dbReference>
<evidence type="ECO:0000256" key="4">
    <source>
        <dbReference type="ARBA" id="ARBA00023163"/>
    </source>
</evidence>
<dbReference type="VEuPathDB" id="FungiDB:MFRU_029g00740"/>
<feature type="compositionally biased region" description="Basic and acidic residues" evidence="6">
    <location>
        <begin position="294"/>
        <end position="309"/>
    </location>
</feature>
<proteinExistence type="predicted"/>
<dbReference type="AlphaFoldDB" id="A0A5M9JG49"/>
<evidence type="ECO:0000256" key="1">
    <source>
        <dbReference type="ARBA" id="ARBA00022723"/>
    </source>
</evidence>
<dbReference type="PANTHER" id="PTHR47660:SF7">
    <property type="entry name" value="TRANSCRIPTION FACTOR WITH C2H2 AND ZN(2)-CYS(6) DNA BINDING DOMAIN (EUROFUNG)"/>
    <property type="match status" value="1"/>
</dbReference>
<evidence type="ECO:0000313" key="9">
    <source>
        <dbReference type="Proteomes" id="UP000322873"/>
    </source>
</evidence>
<keyword evidence="5" id="KW-0539">Nucleus</keyword>
<dbReference type="GO" id="GO:0006351">
    <property type="term" value="P:DNA-templated transcription"/>
    <property type="evidence" value="ECO:0007669"/>
    <property type="project" value="InterPro"/>
</dbReference>
<name>A0A5M9JG49_MONFR</name>
<evidence type="ECO:0000256" key="3">
    <source>
        <dbReference type="ARBA" id="ARBA00023015"/>
    </source>
</evidence>
<comment type="caution">
    <text evidence="8">The sequence shown here is derived from an EMBL/GenBank/DDBJ whole genome shotgun (WGS) entry which is preliminary data.</text>
</comment>
<protein>
    <recommendedName>
        <fullName evidence="7">Xylanolytic transcriptional activator regulatory domain-containing protein</fullName>
    </recommendedName>
</protein>
<reference evidence="8 9" key="1">
    <citation type="submission" date="2019-06" db="EMBL/GenBank/DDBJ databases">
        <title>Genome Sequence of the Brown Rot Fungal Pathogen Monilinia fructicola.</title>
        <authorList>
            <person name="De Miccolis Angelini R.M."/>
            <person name="Landi L."/>
            <person name="Abate D."/>
            <person name="Pollastro S."/>
            <person name="Romanazzi G."/>
            <person name="Faretra F."/>
        </authorList>
    </citation>
    <scope>NUCLEOTIDE SEQUENCE [LARGE SCALE GENOMIC DNA]</scope>
    <source>
        <strain evidence="8 9">Mfrc123</strain>
    </source>
</reference>
<evidence type="ECO:0000256" key="2">
    <source>
        <dbReference type="ARBA" id="ARBA00022833"/>
    </source>
</evidence>
<keyword evidence="1" id="KW-0479">Metal-binding</keyword>
<evidence type="ECO:0000256" key="6">
    <source>
        <dbReference type="SAM" id="MobiDB-lite"/>
    </source>
</evidence>
<accession>A0A5M9JG49</accession>
<evidence type="ECO:0000313" key="8">
    <source>
        <dbReference type="EMBL" id="KAA8568354.1"/>
    </source>
</evidence>